<dbReference type="InterPro" id="IPR003593">
    <property type="entry name" value="AAA+_ATPase"/>
</dbReference>
<feature type="domain" description="ABC transporter" evidence="6">
    <location>
        <begin position="2"/>
        <end position="242"/>
    </location>
</feature>
<dbReference type="PROSITE" id="PS50893">
    <property type="entry name" value="ABC_TRANSPORTER_2"/>
    <property type="match status" value="1"/>
</dbReference>
<dbReference type="KEGG" id="vin:AKJ08_1357"/>
<dbReference type="PANTHER" id="PTHR42794:SF1">
    <property type="entry name" value="HEMIN IMPORT ATP-BINDING PROTEIN HMUV"/>
    <property type="match status" value="1"/>
</dbReference>
<keyword evidence="2" id="KW-0547">Nucleotide-binding</keyword>
<dbReference type="InterPro" id="IPR017871">
    <property type="entry name" value="ABC_transporter-like_CS"/>
</dbReference>
<gene>
    <name evidence="7" type="ORF">AKJ08_1357</name>
</gene>
<dbReference type="InterPro" id="IPR027417">
    <property type="entry name" value="P-loop_NTPase"/>
</dbReference>
<evidence type="ECO:0000256" key="2">
    <source>
        <dbReference type="ARBA" id="ARBA00022741"/>
    </source>
</evidence>
<name>A0A0K1PBR8_9BACT</name>
<dbReference type="CDD" id="cd03214">
    <property type="entry name" value="ABC_Iron-Siderophores_B12_Hemin"/>
    <property type="match status" value="1"/>
</dbReference>
<evidence type="ECO:0000256" key="1">
    <source>
        <dbReference type="ARBA" id="ARBA00022448"/>
    </source>
</evidence>
<keyword evidence="1" id="KW-0813">Transport</keyword>
<evidence type="ECO:0000313" key="8">
    <source>
        <dbReference type="Proteomes" id="UP000055590"/>
    </source>
</evidence>
<proteinExistence type="predicted"/>
<evidence type="ECO:0000256" key="4">
    <source>
        <dbReference type="ARBA" id="ARBA00022967"/>
    </source>
</evidence>
<dbReference type="PANTHER" id="PTHR42794">
    <property type="entry name" value="HEMIN IMPORT ATP-BINDING PROTEIN HMUV"/>
    <property type="match status" value="1"/>
</dbReference>
<organism evidence="7 8">
    <name type="scientific">Vulgatibacter incomptus</name>
    <dbReference type="NCBI Taxonomy" id="1391653"/>
    <lineage>
        <taxon>Bacteria</taxon>
        <taxon>Pseudomonadati</taxon>
        <taxon>Myxococcota</taxon>
        <taxon>Myxococcia</taxon>
        <taxon>Myxococcales</taxon>
        <taxon>Cystobacterineae</taxon>
        <taxon>Vulgatibacteraceae</taxon>
        <taxon>Vulgatibacter</taxon>
    </lineage>
</organism>
<dbReference type="GO" id="GO:0016887">
    <property type="term" value="F:ATP hydrolysis activity"/>
    <property type="evidence" value="ECO:0007669"/>
    <property type="project" value="InterPro"/>
</dbReference>
<accession>A0A0K1PBR8</accession>
<dbReference type="Pfam" id="PF00005">
    <property type="entry name" value="ABC_tran"/>
    <property type="match status" value="1"/>
</dbReference>
<dbReference type="RefSeq" id="WP_050725350.1">
    <property type="nucleotide sequence ID" value="NZ_CP012332.1"/>
</dbReference>
<evidence type="ECO:0000313" key="7">
    <source>
        <dbReference type="EMBL" id="AKU90970.1"/>
    </source>
</evidence>
<dbReference type="NCBIfam" id="NF010068">
    <property type="entry name" value="PRK13548.1"/>
    <property type="match status" value="1"/>
</dbReference>
<dbReference type="EMBL" id="CP012332">
    <property type="protein sequence ID" value="AKU90970.1"/>
    <property type="molecule type" value="Genomic_DNA"/>
</dbReference>
<protein>
    <submittedName>
        <fullName evidence="7">ABC-type hemin transport system, ATPase component</fullName>
    </submittedName>
</protein>
<dbReference type="Proteomes" id="UP000055590">
    <property type="component" value="Chromosome"/>
</dbReference>
<dbReference type="GO" id="GO:0005524">
    <property type="term" value="F:ATP binding"/>
    <property type="evidence" value="ECO:0007669"/>
    <property type="project" value="UniProtKB-KW"/>
</dbReference>
<comment type="function">
    <text evidence="5">Part of the ABC transporter complex HmuTUV involved in hemin import. Responsible for energy coupling to the transport system.</text>
</comment>
<keyword evidence="4" id="KW-1278">Translocase</keyword>
<dbReference type="SUPFAM" id="SSF52540">
    <property type="entry name" value="P-loop containing nucleoside triphosphate hydrolases"/>
    <property type="match status" value="1"/>
</dbReference>
<dbReference type="STRING" id="1391653.AKJ08_1357"/>
<reference evidence="7 8" key="1">
    <citation type="submission" date="2015-08" db="EMBL/GenBank/DDBJ databases">
        <authorList>
            <person name="Babu N.S."/>
            <person name="Beckwith C.J."/>
            <person name="Beseler K.G."/>
            <person name="Brison A."/>
            <person name="Carone J.V."/>
            <person name="Caskin T.P."/>
            <person name="Diamond M."/>
            <person name="Durham M.E."/>
            <person name="Foxe J.M."/>
            <person name="Go M."/>
            <person name="Henderson B.A."/>
            <person name="Jones I.B."/>
            <person name="McGettigan J.A."/>
            <person name="Micheletti S.J."/>
            <person name="Nasrallah M.E."/>
            <person name="Ortiz D."/>
            <person name="Piller C.R."/>
            <person name="Privatt S.R."/>
            <person name="Schneider S.L."/>
            <person name="Sharp S."/>
            <person name="Smith T.C."/>
            <person name="Stanton J.D."/>
            <person name="Ullery H.E."/>
            <person name="Wilson R.J."/>
            <person name="Serrano M.G."/>
            <person name="Buck G."/>
            <person name="Lee V."/>
            <person name="Wang Y."/>
            <person name="Carvalho R."/>
            <person name="Voegtly L."/>
            <person name="Shi R."/>
            <person name="Duckworth R."/>
            <person name="Johnson A."/>
            <person name="Loviza R."/>
            <person name="Walstead R."/>
            <person name="Shah Z."/>
            <person name="Kiflezghi M."/>
            <person name="Wade K."/>
            <person name="Ball S.L."/>
            <person name="Bradley K.W."/>
            <person name="Asai D.J."/>
            <person name="Bowman C.A."/>
            <person name="Russell D.A."/>
            <person name="Pope W.H."/>
            <person name="Jacobs-Sera D."/>
            <person name="Hendrix R.W."/>
            <person name="Hatfull G.F."/>
        </authorList>
    </citation>
    <scope>NUCLEOTIDE SEQUENCE [LARGE SCALE GENOMIC DNA]</scope>
    <source>
        <strain evidence="7 8">DSM 27710</strain>
    </source>
</reference>
<keyword evidence="3" id="KW-0067">ATP-binding</keyword>
<dbReference type="OrthoDB" id="9809450at2"/>
<evidence type="ECO:0000259" key="6">
    <source>
        <dbReference type="PROSITE" id="PS50893"/>
    </source>
</evidence>
<evidence type="ECO:0000256" key="5">
    <source>
        <dbReference type="ARBA" id="ARBA00037066"/>
    </source>
</evidence>
<dbReference type="PROSITE" id="PS00211">
    <property type="entry name" value="ABC_TRANSPORTER_1"/>
    <property type="match status" value="1"/>
</dbReference>
<sequence length="271" mass="29183">MLNASSLTVTRGSRTILDSIDLEVRPGELLALLGPNGAGKSTLLSVLAGEREPLRGSLGLEGRELRSIPVAERSRTLALLPQESRMDFAFTAFEVVLLGRTPHAFARGAIADQTIARAALRRTGTSHLAERFFPTLSGGERQRVQLARVLAQLWDAPPAGARYLFLDEPVSSLDPAHQHATLDLARRLSREGIAVVAVLHDLNLAAQYADRVALLHRGRLDGAGPPADVLTEASIERAYGLRTRVLVHPELGCPWVLPLGEPSAIPAYSPV</sequence>
<dbReference type="InterPro" id="IPR003439">
    <property type="entry name" value="ABC_transporter-like_ATP-bd"/>
</dbReference>
<keyword evidence="8" id="KW-1185">Reference proteome</keyword>
<dbReference type="Gene3D" id="3.40.50.300">
    <property type="entry name" value="P-loop containing nucleotide triphosphate hydrolases"/>
    <property type="match status" value="1"/>
</dbReference>
<dbReference type="AlphaFoldDB" id="A0A0K1PBR8"/>
<evidence type="ECO:0000256" key="3">
    <source>
        <dbReference type="ARBA" id="ARBA00022840"/>
    </source>
</evidence>
<dbReference type="SMART" id="SM00382">
    <property type="entry name" value="AAA"/>
    <property type="match status" value="1"/>
</dbReference>